<dbReference type="Pfam" id="PF00008">
    <property type="entry name" value="EGF"/>
    <property type="match status" value="1"/>
</dbReference>
<evidence type="ECO:0000256" key="6">
    <source>
        <dbReference type="ARBA" id="ARBA00023157"/>
    </source>
</evidence>
<keyword evidence="9" id="KW-0812">Transmembrane</keyword>
<feature type="transmembrane region" description="Helical" evidence="9">
    <location>
        <begin position="224"/>
        <end position="244"/>
    </location>
</feature>
<feature type="domain" description="EGF-like" evidence="10">
    <location>
        <begin position="11"/>
        <end position="50"/>
    </location>
</feature>
<evidence type="ECO:0000256" key="2">
    <source>
        <dbReference type="ARBA" id="ARBA00022525"/>
    </source>
</evidence>
<dbReference type="PROSITE" id="PS00010">
    <property type="entry name" value="ASX_HYDROXYL"/>
    <property type="match status" value="1"/>
</dbReference>
<comment type="caution">
    <text evidence="8">Lacks conserved residue(s) required for the propagation of feature annotation.</text>
</comment>
<dbReference type="InterPro" id="IPR001881">
    <property type="entry name" value="EGF-like_Ca-bd_dom"/>
</dbReference>
<dbReference type="InterPro" id="IPR000742">
    <property type="entry name" value="EGF"/>
</dbReference>
<keyword evidence="3 8" id="KW-0245">EGF-like domain</keyword>
<dbReference type="Proteomes" id="UP000594262">
    <property type="component" value="Unplaced"/>
</dbReference>
<name>A0A7M5URS7_9CNID</name>
<dbReference type="SMART" id="SM00181">
    <property type="entry name" value="EGF"/>
    <property type="match status" value="2"/>
</dbReference>
<dbReference type="Gene3D" id="2.10.25.10">
    <property type="entry name" value="Laminin"/>
    <property type="match status" value="2"/>
</dbReference>
<keyword evidence="2" id="KW-0964">Secreted</keyword>
<keyword evidence="5" id="KW-0677">Repeat</keyword>
<keyword evidence="4" id="KW-0732">Signal</keyword>
<evidence type="ECO:0000256" key="3">
    <source>
        <dbReference type="ARBA" id="ARBA00022536"/>
    </source>
</evidence>
<comment type="subcellular location">
    <subcellularLocation>
        <location evidence="1">Secreted</location>
    </subcellularLocation>
</comment>
<protein>
    <recommendedName>
        <fullName evidence="10">EGF-like domain-containing protein</fullName>
    </recommendedName>
</protein>
<dbReference type="AlphaFoldDB" id="A0A7M5URS7"/>
<keyword evidence="12" id="KW-1185">Reference proteome</keyword>
<evidence type="ECO:0000313" key="12">
    <source>
        <dbReference type="Proteomes" id="UP000594262"/>
    </source>
</evidence>
<dbReference type="PANTHER" id="PTHR12916">
    <property type="entry name" value="CYTOCHROME C OXIDASE POLYPEPTIDE VIC-2"/>
    <property type="match status" value="1"/>
</dbReference>
<dbReference type="PROSITE" id="PS50026">
    <property type="entry name" value="EGF_3"/>
    <property type="match status" value="2"/>
</dbReference>
<proteinExistence type="predicted"/>
<dbReference type="FunFam" id="2.10.25.10:FF:000045">
    <property type="entry name" value="Slit guidance ligand 2"/>
    <property type="match status" value="1"/>
</dbReference>
<evidence type="ECO:0000256" key="8">
    <source>
        <dbReference type="PROSITE-ProRule" id="PRU00076"/>
    </source>
</evidence>
<dbReference type="SUPFAM" id="SSF57196">
    <property type="entry name" value="EGF/Laminin"/>
    <property type="match status" value="1"/>
</dbReference>
<dbReference type="PANTHER" id="PTHR12916:SF4">
    <property type="entry name" value="UNINFLATABLE, ISOFORM C"/>
    <property type="match status" value="1"/>
</dbReference>
<organism evidence="11 12">
    <name type="scientific">Clytia hemisphaerica</name>
    <dbReference type="NCBI Taxonomy" id="252671"/>
    <lineage>
        <taxon>Eukaryota</taxon>
        <taxon>Metazoa</taxon>
        <taxon>Cnidaria</taxon>
        <taxon>Hydrozoa</taxon>
        <taxon>Hydroidolina</taxon>
        <taxon>Leptothecata</taxon>
        <taxon>Obeliida</taxon>
        <taxon>Clytiidae</taxon>
        <taxon>Clytia</taxon>
    </lineage>
</organism>
<accession>A0A7M5URS7</accession>
<reference evidence="11" key="1">
    <citation type="submission" date="2021-01" db="UniProtKB">
        <authorList>
            <consortium name="EnsemblMetazoa"/>
        </authorList>
    </citation>
    <scope>IDENTIFICATION</scope>
</reference>
<feature type="disulfide bond" evidence="8">
    <location>
        <begin position="78"/>
        <end position="87"/>
    </location>
</feature>
<keyword evidence="6 8" id="KW-1015">Disulfide bond</keyword>
<evidence type="ECO:0000256" key="9">
    <source>
        <dbReference type="SAM" id="Phobius"/>
    </source>
</evidence>
<feature type="disulfide bond" evidence="8">
    <location>
        <begin position="21"/>
        <end position="38"/>
    </location>
</feature>
<dbReference type="GO" id="GO:0005509">
    <property type="term" value="F:calcium ion binding"/>
    <property type="evidence" value="ECO:0007669"/>
    <property type="project" value="InterPro"/>
</dbReference>
<dbReference type="CDD" id="cd00054">
    <property type="entry name" value="EGF_CA"/>
    <property type="match status" value="1"/>
</dbReference>
<dbReference type="PROSITE" id="PS00022">
    <property type="entry name" value="EGF_1"/>
    <property type="match status" value="2"/>
</dbReference>
<dbReference type="EnsemblMetazoa" id="CLYHEMT004737.1">
    <property type="protein sequence ID" value="CLYHEMP004737.1"/>
    <property type="gene ID" value="CLYHEMG004737"/>
</dbReference>
<keyword evidence="9" id="KW-1133">Transmembrane helix</keyword>
<evidence type="ECO:0000256" key="5">
    <source>
        <dbReference type="ARBA" id="ARBA00022737"/>
    </source>
</evidence>
<evidence type="ECO:0000256" key="7">
    <source>
        <dbReference type="ARBA" id="ARBA00023180"/>
    </source>
</evidence>
<dbReference type="SMART" id="SM00179">
    <property type="entry name" value="EGF_CA"/>
    <property type="match status" value="1"/>
</dbReference>
<dbReference type="OrthoDB" id="5948426at2759"/>
<dbReference type="InterPro" id="IPR000152">
    <property type="entry name" value="EGF-type_Asp/Asn_hydroxyl_site"/>
</dbReference>
<feature type="disulfide bond" evidence="8">
    <location>
        <begin position="40"/>
        <end position="49"/>
    </location>
</feature>
<dbReference type="GO" id="GO:0005576">
    <property type="term" value="C:extracellular region"/>
    <property type="evidence" value="ECO:0007669"/>
    <property type="project" value="UniProtKB-SubCell"/>
</dbReference>
<keyword evidence="9" id="KW-0472">Membrane</keyword>
<feature type="domain" description="EGF-like" evidence="10">
    <location>
        <begin position="52"/>
        <end position="88"/>
    </location>
</feature>
<sequence>SGYTGQLCELKLDLCRHSQYCITKHAISCVDRGDNVTCTCADGWSGSNCGVNIDECEENKCVNNGQCVDEVSGYVCKCKNAFTGLYCEVPPARVVPDIEIDFMADDCHKFMNPQGVRYLEVNIISILQSSCDCPLTSQSIEPDTSKVICKDKMAGTFQTNLIFDNGYQYRKDIICKMQRKIKEEKTPTIYHQTYIVNIKDEEGLCKEDNVVAEASESTSSKTGVIVGVLVTLAIIVIALVCVVYKIKNSRNTKVGITHKFLKKTSFDNAAYIKEDLSKDDSLDETSFMSRDDTLPESVSECPRWADSYDRARKIAGRNRSNVPVGRFFDIHNPGGGTSKI</sequence>
<evidence type="ECO:0000256" key="4">
    <source>
        <dbReference type="ARBA" id="ARBA00022729"/>
    </source>
</evidence>
<keyword evidence="7" id="KW-0325">Glycoprotein</keyword>
<dbReference type="GO" id="GO:0007399">
    <property type="term" value="P:nervous system development"/>
    <property type="evidence" value="ECO:0007669"/>
    <property type="project" value="UniProtKB-ARBA"/>
</dbReference>
<evidence type="ECO:0000259" key="10">
    <source>
        <dbReference type="PROSITE" id="PS50026"/>
    </source>
</evidence>
<dbReference type="InterPro" id="IPR018097">
    <property type="entry name" value="EGF_Ca-bd_CS"/>
</dbReference>
<evidence type="ECO:0000313" key="11">
    <source>
        <dbReference type="EnsemblMetazoa" id="CLYHEMP004737.1"/>
    </source>
</evidence>
<dbReference type="PROSITE" id="PS01186">
    <property type="entry name" value="EGF_2"/>
    <property type="match status" value="1"/>
</dbReference>
<evidence type="ECO:0000256" key="1">
    <source>
        <dbReference type="ARBA" id="ARBA00004613"/>
    </source>
</evidence>
<dbReference type="PROSITE" id="PS01187">
    <property type="entry name" value="EGF_CA"/>
    <property type="match status" value="1"/>
</dbReference>